<dbReference type="Pfam" id="PF01974">
    <property type="entry name" value="tRNA_int_endo"/>
    <property type="match status" value="1"/>
</dbReference>
<accession>A0ABD6E2Z2</accession>
<dbReference type="EC" id="4.6.1.16" evidence="2"/>
<dbReference type="Proteomes" id="UP001608902">
    <property type="component" value="Unassembled WGS sequence"/>
</dbReference>
<organism evidence="7 8">
    <name type="scientific">Gnathostoma spinigerum</name>
    <dbReference type="NCBI Taxonomy" id="75299"/>
    <lineage>
        <taxon>Eukaryota</taxon>
        <taxon>Metazoa</taxon>
        <taxon>Ecdysozoa</taxon>
        <taxon>Nematoda</taxon>
        <taxon>Chromadorea</taxon>
        <taxon>Rhabditida</taxon>
        <taxon>Spirurina</taxon>
        <taxon>Gnathostomatomorpha</taxon>
        <taxon>Gnathostomatoidea</taxon>
        <taxon>Gnathostomatidae</taxon>
        <taxon>Gnathostoma</taxon>
    </lineage>
</organism>
<evidence type="ECO:0000259" key="6">
    <source>
        <dbReference type="Pfam" id="PF01974"/>
    </source>
</evidence>
<dbReference type="GO" id="GO:0005634">
    <property type="term" value="C:nucleus"/>
    <property type="evidence" value="ECO:0007669"/>
    <property type="project" value="UniProtKB-ARBA"/>
</dbReference>
<evidence type="ECO:0000313" key="8">
    <source>
        <dbReference type="Proteomes" id="UP001608902"/>
    </source>
</evidence>
<dbReference type="GO" id="GO:0000213">
    <property type="term" value="F:tRNA-intron lyase activity"/>
    <property type="evidence" value="ECO:0007669"/>
    <property type="project" value="UniProtKB-EC"/>
</dbReference>
<dbReference type="SUPFAM" id="SSF53032">
    <property type="entry name" value="tRNA-intron endonuclease catalytic domain-like"/>
    <property type="match status" value="1"/>
</dbReference>
<reference evidence="7 8" key="1">
    <citation type="submission" date="2024-08" db="EMBL/GenBank/DDBJ databases">
        <title>Gnathostoma spinigerum genome.</title>
        <authorList>
            <person name="Gonzalez-Bertolin B."/>
            <person name="Monzon S."/>
            <person name="Zaballos A."/>
            <person name="Jimenez P."/>
            <person name="Dekumyoy P."/>
            <person name="Varona S."/>
            <person name="Cuesta I."/>
            <person name="Sumanam S."/>
            <person name="Adisakwattana P."/>
            <person name="Gasser R.B."/>
            <person name="Hernandez-Gonzalez A."/>
            <person name="Young N.D."/>
            <person name="Perteguer M.J."/>
        </authorList>
    </citation>
    <scope>NUCLEOTIDE SEQUENCE [LARGE SCALE GENOMIC DNA]</scope>
    <source>
        <strain evidence="7">AL3</strain>
        <tissue evidence="7">Liver</tissue>
    </source>
</reference>
<dbReference type="GO" id="GO:0008033">
    <property type="term" value="P:tRNA processing"/>
    <property type="evidence" value="ECO:0007669"/>
    <property type="project" value="UniProtKB-KW"/>
</dbReference>
<name>A0ABD6E2Z2_9BILA</name>
<evidence type="ECO:0000256" key="5">
    <source>
        <dbReference type="ARBA" id="ARBA00034031"/>
    </source>
</evidence>
<dbReference type="PANTHER" id="PTHR13070:SF0">
    <property type="entry name" value="TRNA-SPLICING ENDONUCLEASE SUBUNIT SEN34"/>
    <property type="match status" value="1"/>
</dbReference>
<feature type="domain" description="tRNA intron endonuclease catalytic" evidence="6">
    <location>
        <begin position="120"/>
        <end position="189"/>
    </location>
</feature>
<protein>
    <recommendedName>
        <fullName evidence="2">tRNA-intron lyase</fullName>
        <ecNumber evidence="2">4.6.1.16</ecNumber>
    </recommendedName>
</protein>
<dbReference type="PANTHER" id="PTHR13070">
    <property type="entry name" value="TRNA-SPLICING ENDONUCLEASE SUBUNIT SEN34-RELATED"/>
    <property type="match status" value="1"/>
</dbReference>
<dbReference type="InterPro" id="IPR011856">
    <property type="entry name" value="tRNA_endonuc-like_dom_sf"/>
</dbReference>
<dbReference type="CDD" id="cd22363">
    <property type="entry name" value="tRNA-intron_lyase_C"/>
    <property type="match status" value="1"/>
</dbReference>
<dbReference type="AlphaFoldDB" id="A0ABD6E2Z2"/>
<evidence type="ECO:0000256" key="2">
    <source>
        <dbReference type="ARBA" id="ARBA00012573"/>
    </source>
</evidence>
<dbReference type="Gene3D" id="3.40.1350.10">
    <property type="match status" value="1"/>
</dbReference>
<evidence type="ECO:0000256" key="1">
    <source>
        <dbReference type="ARBA" id="ARBA00008078"/>
    </source>
</evidence>
<keyword evidence="4" id="KW-0456">Lyase</keyword>
<comment type="caution">
    <text evidence="7">The sequence shown here is derived from an EMBL/GenBank/DDBJ whole genome shotgun (WGS) entry which is preliminary data.</text>
</comment>
<gene>
    <name evidence="7" type="ORF">AB6A40_000399</name>
</gene>
<dbReference type="EMBL" id="JBGFUD010000107">
    <property type="protein sequence ID" value="MFH4973690.1"/>
    <property type="molecule type" value="Genomic_DNA"/>
</dbReference>
<evidence type="ECO:0000256" key="4">
    <source>
        <dbReference type="ARBA" id="ARBA00023239"/>
    </source>
</evidence>
<dbReference type="InterPro" id="IPR036167">
    <property type="entry name" value="tRNA_intron_Endo_cat-like_sf"/>
</dbReference>
<dbReference type="InterPro" id="IPR006677">
    <property type="entry name" value="tRNA_intron_Endonuc_cat-like"/>
</dbReference>
<proteinExistence type="inferred from homology"/>
<sequence>MESLPQLLGSSRAVSDKVEKIPSPCEVDLNKAMMIAKGRKAKQLKRKTHSGAHSAILKIRKTDLNNIKVTDEELKAVVDELSSSSSNHPGFVRIDLPIFDRSLEAYKDVLNFPLPNTTNFRIRCDVFRDLWLRGYYMTDGLKFGCDFLVYENRPGTVHSRWILKCIEYLSNIHPRDIITLSRVSSQFHFFVVVRFTCDRDILKLGGTNGTACTFPWLLVLYLLSGLDDFHIIRSW</sequence>
<comment type="similarity">
    <text evidence="1">Belongs to the tRNA-intron endonuclease family.</text>
</comment>
<comment type="catalytic activity">
    <reaction evidence="5">
        <text>pretRNA = a 3'-half-tRNA molecule with a 5'-OH end + a 5'-half-tRNA molecule with a 2',3'-cyclic phosphate end + an intron with a 2',3'-cyclic phosphate and a 5'-hydroxyl terminus.</text>
        <dbReference type="EC" id="4.6.1.16"/>
    </reaction>
</comment>
<keyword evidence="3" id="KW-0819">tRNA processing</keyword>
<keyword evidence="8" id="KW-1185">Reference proteome</keyword>
<evidence type="ECO:0000256" key="3">
    <source>
        <dbReference type="ARBA" id="ARBA00022694"/>
    </source>
</evidence>
<evidence type="ECO:0000313" key="7">
    <source>
        <dbReference type="EMBL" id="MFH4973690.1"/>
    </source>
</evidence>